<feature type="domain" description="SUN" evidence="7">
    <location>
        <begin position="344"/>
        <end position="508"/>
    </location>
</feature>
<keyword evidence="2 6" id="KW-0812">Transmembrane</keyword>
<accession>A0AAN7DL03</accession>
<dbReference type="Proteomes" id="UP001304243">
    <property type="component" value="Unassembled WGS sequence"/>
</dbReference>
<dbReference type="GeneID" id="89952835"/>
<keyword evidence="9" id="KW-1185">Reference proteome</keyword>
<feature type="transmembrane region" description="Helical" evidence="6">
    <location>
        <begin position="86"/>
        <end position="107"/>
    </location>
</feature>
<dbReference type="InterPro" id="IPR045119">
    <property type="entry name" value="SUN1-5"/>
</dbReference>
<feature type="compositionally biased region" description="Polar residues" evidence="5">
    <location>
        <begin position="1"/>
        <end position="13"/>
    </location>
</feature>
<comment type="caution">
    <text evidence="8">The sequence shown here is derived from an EMBL/GenBank/DDBJ whole genome shotgun (WGS) entry which is preliminary data.</text>
</comment>
<dbReference type="AlphaFoldDB" id="A0AAN7DL03"/>
<feature type="compositionally biased region" description="Acidic residues" evidence="5">
    <location>
        <begin position="19"/>
        <end position="32"/>
    </location>
</feature>
<dbReference type="EMBL" id="JASEJX010000012">
    <property type="protein sequence ID" value="KAK4518922.1"/>
    <property type="molecule type" value="Genomic_DNA"/>
</dbReference>
<evidence type="ECO:0000313" key="9">
    <source>
        <dbReference type="Proteomes" id="UP001304243"/>
    </source>
</evidence>
<dbReference type="InterPro" id="IPR012919">
    <property type="entry name" value="SUN_dom"/>
</dbReference>
<evidence type="ECO:0000256" key="2">
    <source>
        <dbReference type="ARBA" id="ARBA00022692"/>
    </source>
</evidence>
<dbReference type="RefSeq" id="XP_064685588.1">
    <property type="nucleotide sequence ID" value="XM_064828386.1"/>
</dbReference>
<evidence type="ECO:0000256" key="4">
    <source>
        <dbReference type="ARBA" id="ARBA00023136"/>
    </source>
</evidence>
<dbReference type="GO" id="GO:0034993">
    <property type="term" value="C:meiotic nuclear membrane microtubule tethering complex"/>
    <property type="evidence" value="ECO:0007669"/>
    <property type="project" value="TreeGrafter"/>
</dbReference>
<name>A0AAN7DL03_9FUNG</name>
<keyword evidence="3 6" id="KW-1133">Transmembrane helix</keyword>
<feature type="transmembrane region" description="Helical" evidence="6">
    <location>
        <begin position="114"/>
        <end position="133"/>
    </location>
</feature>
<comment type="subcellular location">
    <subcellularLocation>
        <location evidence="1">Membrane</location>
    </subcellularLocation>
</comment>
<feature type="region of interest" description="Disordered" evidence="5">
    <location>
        <begin position="1"/>
        <end position="35"/>
    </location>
</feature>
<evidence type="ECO:0000256" key="3">
    <source>
        <dbReference type="ARBA" id="ARBA00022989"/>
    </source>
</evidence>
<gene>
    <name evidence="8" type="primary">MYO1_4</name>
    <name evidence="8" type="ORF">ATC70_009149</name>
</gene>
<evidence type="ECO:0000259" key="7">
    <source>
        <dbReference type="PROSITE" id="PS51469"/>
    </source>
</evidence>
<evidence type="ECO:0000256" key="5">
    <source>
        <dbReference type="SAM" id="MobiDB-lite"/>
    </source>
</evidence>
<keyword evidence="4 6" id="KW-0472">Membrane</keyword>
<evidence type="ECO:0000313" key="8">
    <source>
        <dbReference type="EMBL" id="KAK4518922.1"/>
    </source>
</evidence>
<feature type="transmembrane region" description="Helical" evidence="6">
    <location>
        <begin position="44"/>
        <end position="62"/>
    </location>
</feature>
<dbReference type="PROSITE" id="PS51469">
    <property type="entry name" value="SUN"/>
    <property type="match status" value="1"/>
</dbReference>
<dbReference type="PANTHER" id="PTHR12911:SF8">
    <property type="entry name" value="KLAROID PROTEIN-RELATED"/>
    <property type="match status" value="1"/>
</dbReference>
<dbReference type="PANTHER" id="PTHR12911">
    <property type="entry name" value="SAD1/UNC-84-LIKE PROTEIN-RELATED"/>
    <property type="match status" value="1"/>
</dbReference>
<proteinExistence type="predicted"/>
<evidence type="ECO:0000256" key="6">
    <source>
        <dbReference type="SAM" id="Phobius"/>
    </source>
</evidence>
<evidence type="ECO:0000256" key="1">
    <source>
        <dbReference type="ARBA" id="ARBA00004370"/>
    </source>
</evidence>
<dbReference type="Gene3D" id="2.60.120.260">
    <property type="entry name" value="Galactose-binding domain-like"/>
    <property type="match status" value="1"/>
</dbReference>
<protein>
    <submittedName>
        <fullName evidence="8">Class II myosin</fullName>
    </submittedName>
</protein>
<dbReference type="GO" id="GO:0043495">
    <property type="term" value="F:protein-membrane adaptor activity"/>
    <property type="evidence" value="ECO:0007669"/>
    <property type="project" value="TreeGrafter"/>
</dbReference>
<reference evidence="8 9" key="1">
    <citation type="submission" date="2022-11" db="EMBL/GenBank/DDBJ databases">
        <title>Mucor velutinosus strain NIH1002 WGS.</title>
        <authorList>
            <person name="Subramanian P."/>
            <person name="Mullikin J.C."/>
            <person name="Segre J.A."/>
            <person name="Zelazny A.M."/>
        </authorList>
    </citation>
    <scope>NUCLEOTIDE SEQUENCE [LARGE SCALE GENOMIC DNA]</scope>
    <source>
        <strain evidence="8 9">NIH1002</strain>
    </source>
</reference>
<sequence length="521" mass="60277">MDDFSTSPRNRSIPNVPLDDGDEVNEEQEQQQEGERIESVWKGILARIMVVPTFVTMIGLKWEHFELLADYIQQRLSSGLNFVKDYQVVIVFISAWTYIINGLCSINSHNKHRLLLWVFMPLTIISSLAYPIYRSSQGVDGLSPGLARIKQYSSFAKHLVDIDTKVTEQASRMEQLFQKTHYSNKQLLEHISLVSSQIREQQAQLNYQREDYRRIWNQLYNQHQYMASVSDDIKQDVIEALQDNAIAVFDTKEEQLKVSPQFFEYMQTTNFIQAFIQHNKHTIRSFIQQELQQFFLAHQDETHSIMKRIEQLPSSLEQLVESAMKKYQPPQSDNEPDFALGSRGGKIIPSRTSKTYRPPLTSKLLLRRALGYYTKITKPLAVLQPRTEVGECWSMNSSNGTVGIYLSEEIYMTSVILEHPSASVLLDDIKNAPQDFKVFGLPTDSPDLPDEPLLLGQFRYDIHSEQRVQKFLLETDRSFQIVIIHFLSNWGNPDFTDIYRIKVSGKPVSQYTVAKEEGDFR</sequence>
<organism evidence="8 9">
    <name type="scientific">Mucor velutinosus</name>
    <dbReference type="NCBI Taxonomy" id="708070"/>
    <lineage>
        <taxon>Eukaryota</taxon>
        <taxon>Fungi</taxon>
        <taxon>Fungi incertae sedis</taxon>
        <taxon>Mucoromycota</taxon>
        <taxon>Mucoromycotina</taxon>
        <taxon>Mucoromycetes</taxon>
        <taxon>Mucorales</taxon>
        <taxon>Mucorineae</taxon>
        <taxon>Mucoraceae</taxon>
        <taxon>Mucor</taxon>
    </lineage>
</organism>
<dbReference type="Pfam" id="PF07738">
    <property type="entry name" value="Sad1_UNC"/>
    <property type="match status" value="1"/>
</dbReference>